<evidence type="ECO:0000313" key="2">
    <source>
        <dbReference type="EMBL" id="TCJ05092.1"/>
    </source>
</evidence>
<keyword evidence="3" id="KW-1185">Reference proteome</keyword>
<dbReference type="Gene3D" id="1.10.260.40">
    <property type="entry name" value="lambda repressor-like DNA-binding domains"/>
    <property type="match status" value="1"/>
</dbReference>
<dbReference type="InterPro" id="IPR010982">
    <property type="entry name" value="Lambda_DNA-bd_dom_sf"/>
</dbReference>
<dbReference type="RefSeq" id="WP_131236510.1">
    <property type="nucleotide sequence ID" value="NZ_SJTH01000006.1"/>
</dbReference>
<accession>A0A4R1AX98</accession>
<name>A0A4R1AX98_9BACI</name>
<comment type="caution">
    <text evidence="2">The sequence shown here is derived from an EMBL/GenBank/DDBJ whole genome shotgun (WGS) entry which is preliminary data.</text>
</comment>
<protein>
    <submittedName>
        <fullName evidence="2">XRE family transcriptional regulator</fullName>
    </submittedName>
</protein>
<evidence type="ECO:0000259" key="1">
    <source>
        <dbReference type="PROSITE" id="PS50943"/>
    </source>
</evidence>
<proteinExistence type="predicted"/>
<dbReference type="InterPro" id="IPR001387">
    <property type="entry name" value="Cro/C1-type_HTH"/>
</dbReference>
<dbReference type="AlphaFoldDB" id="A0A4R1AX98"/>
<dbReference type="SMART" id="SM00530">
    <property type="entry name" value="HTH_XRE"/>
    <property type="match status" value="1"/>
</dbReference>
<dbReference type="PROSITE" id="PS50943">
    <property type="entry name" value="HTH_CROC1"/>
    <property type="match status" value="1"/>
</dbReference>
<dbReference type="Proteomes" id="UP000293846">
    <property type="component" value="Unassembled WGS sequence"/>
</dbReference>
<reference evidence="2 3" key="1">
    <citation type="submission" date="2019-03" db="EMBL/GenBank/DDBJ databases">
        <authorList>
            <person name="Jensen L."/>
            <person name="Storgaard J."/>
            <person name="Sulaj E."/>
            <person name="Schramm A."/>
            <person name="Marshall I.P.G."/>
        </authorList>
    </citation>
    <scope>NUCLEOTIDE SEQUENCE [LARGE SCALE GENOMIC DNA]</scope>
    <source>
        <strain evidence="2 3">2017H2G3</strain>
    </source>
</reference>
<dbReference type="OrthoDB" id="7568952at2"/>
<dbReference type="Pfam" id="PF01381">
    <property type="entry name" value="HTH_3"/>
    <property type="match status" value="1"/>
</dbReference>
<sequence>MFGLGKKRSKFGKWLDRKGISQLDLSKKSKVSRNTISEICNEKEHNPRISTWVKIEKALKRMGYDVNRNDFFDM</sequence>
<gene>
    <name evidence="2" type="ORF">E0Y62_07375</name>
</gene>
<feature type="domain" description="HTH cro/C1-type" evidence="1">
    <location>
        <begin position="17"/>
        <end position="66"/>
    </location>
</feature>
<dbReference type="SUPFAM" id="SSF47413">
    <property type="entry name" value="lambda repressor-like DNA-binding domains"/>
    <property type="match status" value="1"/>
</dbReference>
<dbReference type="CDD" id="cd00093">
    <property type="entry name" value="HTH_XRE"/>
    <property type="match status" value="1"/>
</dbReference>
<dbReference type="EMBL" id="SJTH01000006">
    <property type="protein sequence ID" value="TCJ05092.1"/>
    <property type="molecule type" value="Genomic_DNA"/>
</dbReference>
<organism evidence="2 3">
    <name type="scientific">Cytobacillus praedii</name>
    <dbReference type="NCBI Taxonomy" id="1742358"/>
    <lineage>
        <taxon>Bacteria</taxon>
        <taxon>Bacillati</taxon>
        <taxon>Bacillota</taxon>
        <taxon>Bacilli</taxon>
        <taxon>Bacillales</taxon>
        <taxon>Bacillaceae</taxon>
        <taxon>Cytobacillus</taxon>
    </lineage>
</organism>
<dbReference type="GO" id="GO:0003677">
    <property type="term" value="F:DNA binding"/>
    <property type="evidence" value="ECO:0007669"/>
    <property type="project" value="InterPro"/>
</dbReference>
<evidence type="ECO:0000313" key="3">
    <source>
        <dbReference type="Proteomes" id="UP000293846"/>
    </source>
</evidence>